<accession>A0A4U5PED0</accession>
<reference evidence="2 3" key="1">
    <citation type="journal article" date="2015" name="Genome Biol.">
        <title>Comparative genomics of Steinernema reveals deeply conserved gene regulatory networks.</title>
        <authorList>
            <person name="Dillman A.R."/>
            <person name="Macchietto M."/>
            <person name="Porter C.F."/>
            <person name="Rogers A."/>
            <person name="Williams B."/>
            <person name="Antoshechkin I."/>
            <person name="Lee M.M."/>
            <person name="Goodwin Z."/>
            <person name="Lu X."/>
            <person name="Lewis E.E."/>
            <person name="Goodrich-Blair H."/>
            <person name="Stock S.P."/>
            <person name="Adams B.J."/>
            <person name="Sternberg P.W."/>
            <person name="Mortazavi A."/>
        </authorList>
    </citation>
    <scope>NUCLEOTIDE SEQUENCE [LARGE SCALE GENOMIC DNA]</scope>
    <source>
        <strain evidence="2 3">ALL</strain>
    </source>
</reference>
<comment type="caution">
    <text evidence="2">The sequence shown here is derived from an EMBL/GenBank/DDBJ whole genome shotgun (WGS) entry which is preliminary data.</text>
</comment>
<evidence type="ECO:0000313" key="2">
    <source>
        <dbReference type="EMBL" id="TKR94404.1"/>
    </source>
</evidence>
<evidence type="ECO:0000313" key="3">
    <source>
        <dbReference type="Proteomes" id="UP000298663"/>
    </source>
</evidence>
<organism evidence="2 3">
    <name type="scientific">Steinernema carpocapsae</name>
    <name type="common">Entomopathogenic nematode</name>
    <dbReference type="NCBI Taxonomy" id="34508"/>
    <lineage>
        <taxon>Eukaryota</taxon>
        <taxon>Metazoa</taxon>
        <taxon>Ecdysozoa</taxon>
        <taxon>Nematoda</taxon>
        <taxon>Chromadorea</taxon>
        <taxon>Rhabditida</taxon>
        <taxon>Tylenchina</taxon>
        <taxon>Panagrolaimomorpha</taxon>
        <taxon>Strongyloidoidea</taxon>
        <taxon>Steinernematidae</taxon>
        <taxon>Steinernema</taxon>
    </lineage>
</organism>
<dbReference type="AlphaFoldDB" id="A0A4U5PED0"/>
<feature type="compositionally biased region" description="Polar residues" evidence="1">
    <location>
        <begin position="8"/>
        <end position="21"/>
    </location>
</feature>
<keyword evidence="3" id="KW-1185">Reference proteome</keyword>
<reference evidence="2 3" key="2">
    <citation type="journal article" date="2019" name="G3 (Bethesda)">
        <title>Hybrid Assembly of the Genome of the Entomopathogenic Nematode Steinernema carpocapsae Identifies the X-Chromosome.</title>
        <authorList>
            <person name="Serra L."/>
            <person name="Macchietto M."/>
            <person name="Macias-Munoz A."/>
            <person name="McGill C.J."/>
            <person name="Rodriguez I.M."/>
            <person name="Rodriguez B."/>
            <person name="Murad R."/>
            <person name="Mortazavi A."/>
        </authorList>
    </citation>
    <scope>NUCLEOTIDE SEQUENCE [LARGE SCALE GENOMIC DNA]</scope>
    <source>
        <strain evidence="2 3">ALL</strain>
    </source>
</reference>
<protein>
    <submittedName>
        <fullName evidence="2">Uncharacterized protein</fullName>
    </submittedName>
</protein>
<dbReference type="Proteomes" id="UP000298663">
    <property type="component" value="Unassembled WGS sequence"/>
</dbReference>
<sequence>METLQKAPVNQTSAPSDSATSGAPGRTTCVKQKRRVRIIAAFDSAHFALFKERVAYYTKAFGVQNHCQTSRTYKEITEITKEHR</sequence>
<feature type="region of interest" description="Disordered" evidence="1">
    <location>
        <begin position="1"/>
        <end position="28"/>
    </location>
</feature>
<dbReference type="EMBL" id="AZBU02000002">
    <property type="protein sequence ID" value="TKR94404.1"/>
    <property type="molecule type" value="Genomic_DNA"/>
</dbReference>
<proteinExistence type="predicted"/>
<gene>
    <name evidence="2" type="ORF">L596_008689</name>
</gene>
<evidence type="ECO:0000256" key="1">
    <source>
        <dbReference type="SAM" id="MobiDB-lite"/>
    </source>
</evidence>
<name>A0A4U5PED0_STECR</name>